<organism evidence="1 2">
    <name type="scientific">Pseudooceanicola algae</name>
    <dbReference type="NCBI Taxonomy" id="1537215"/>
    <lineage>
        <taxon>Bacteria</taxon>
        <taxon>Pseudomonadati</taxon>
        <taxon>Pseudomonadota</taxon>
        <taxon>Alphaproteobacteria</taxon>
        <taxon>Rhodobacterales</taxon>
        <taxon>Paracoccaceae</taxon>
        <taxon>Pseudooceanicola</taxon>
    </lineage>
</organism>
<accession>A0A418SJD1</accession>
<evidence type="ECO:0000313" key="2">
    <source>
        <dbReference type="Proteomes" id="UP000283786"/>
    </source>
</evidence>
<evidence type="ECO:0008006" key="3">
    <source>
        <dbReference type="Google" id="ProtNLM"/>
    </source>
</evidence>
<dbReference type="RefSeq" id="WP_119838209.1">
    <property type="nucleotide sequence ID" value="NZ_CP060436.1"/>
</dbReference>
<dbReference type="OrthoDB" id="195316at2"/>
<dbReference type="PIRSF" id="PIRSF014995">
    <property type="entry name" value="UCP014995"/>
    <property type="match status" value="1"/>
</dbReference>
<gene>
    <name evidence="1" type="ORF">PSAL_031080</name>
</gene>
<dbReference type="Proteomes" id="UP000283786">
    <property type="component" value="Chromosome"/>
</dbReference>
<dbReference type="Pfam" id="PF10029">
    <property type="entry name" value="DUF2271"/>
    <property type="match status" value="1"/>
</dbReference>
<evidence type="ECO:0000313" key="1">
    <source>
        <dbReference type="EMBL" id="QPM91846.1"/>
    </source>
</evidence>
<dbReference type="InterPro" id="IPR014469">
    <property type="entry name" value="DUF2271"/>
</dbReference>
<dbReference type="KEGG" id="palw:PSAL_031080"/>
<name>A0A418SJD1_9RHOB</name>
<proteinExistence type="predicted"/>
<reference evidence="1 2" key="1">
    <citation type="submission" date="2020-08" db="EMBL/GenBank/DDBJ databases">
        <title>Genome sequence of Rhodobacteraceae bacterium Lw-13e.</title>
        <authorList>
            <person name="Poehlein A."/>
            <person name="Wolter L."/>
            <person name="Daniel R."/>
            <person name="Brinkhoff T."/>
        </authorList>
    </citation>
    <scope>NUCLEOTIDE SEQUENCE [LARGE SCALE GENOMIC DNA]</scope>
    <source>
        <strain evidence="1 2">Lw-13e</strain>
    </source>
</reference>
<dbReference type="AlphaFoldDB" id="A0A418SJD1"/>
<dbReference type="EMBL" id="CP060436">
    <property type="protein sequence ID" value="QPM91846.1"/>
    <property type="molecule type" value="Genomic_DNA"/>
</dbReference>
<protein>
    <recommendedName>
        <fullName evidence="3">DUF2271 domain-containing protein</fullName>
    </recommendedName>
</protein>
<sequence length="173" mass="18446">MTLTRLALPVVAGGLLASPAQAGEMVLNVTIPQIDATPYYRPYLAVWVETVEDKTPLATVAVWYDTRLRDDLGTSFLSNLRNWWRATGKEMTLPADGISGPTRGPGSHDITLDGTSPGLADLDPGQYTLAVEVAREDGARDLVRLPFDWTGAAATASAKGTDELGALHLTVTP</sequence>
<keyword evidence="2" id="KW-1185">Reference proteome</keyword>